<evidence type="ECO:0000256" key="1">
    <source>
        <dbReference type="SAM" id="MobiDB-lite"/>
    </source>
</evidence>
<sequence>MTLKCFAPQPAKPIFRQPLHIALHSWHPGENRQLELGKVLGIKVGCRLDQVEEIKKIYLEKAPVLSRVVGMAAAEMMDKLNLEIQEDGSISLTEWASPEKKVDKPGEDNSKAMFPSAGGCGE</sequence>
<accession>A0A2J6T9G6</accession>
<dbReference type="RefSeq" id="XP_024736563.1">
    <property type="nucleotide sequence ID" value="XM_024886866.1"/>
</dbReference>
<dbReference type="AlphaFoldDB" id="A0A2J6T9G6"/>
<dbReference type="EMBL" id="KZ613813">
    <property type="protein sequence ID" value="PMD59659.1"/>
    <property type="molecule type" value="Genomic_DNA"/>
</dbReference>
<proteinExistence type="predicted"/>
<organism evidence="2 3">
    <name type="scientific">Hyaloscypha bicolor E</name>
    <dbReference type="NCBI Taxonomy" id="1095630"/>
    <lineage>
        <taxon>Eukaryota</taxon>
        <taxon>Fungi</taxon>
        <taxon>Dikarya</taxon>
        <taxon>Ascomycota</taxon>
        <taxon>Pezizomycotina</taxon>
        <taxon>Leotiomycetes</taxon>
        <taxon>Helotiales</taxon>
        <taxon>Hyaloscyphaceae</taxon>
        <taxon>Hyaloscypha</taxon>
        <taxon>Hyaloscypha bicolor</taxon>
    </lineage>
</organism>
<feature type="compositionally biased region" description="Basic and acidic residues" evidence="1">
    <location>
        <begin position="97"/>
        <end position="110"/>
    </location>
</feature>
<evidence type="ECO:0000313" key="2">
    <source>
        <dbReference type="EMBL" id="PMD59659.1"/>
    </source>
</evidence>
<dbReference type="OrthoDB" id="3556472at2759"/>
<evidence type="ECO:0000313" key="3">
    <source>
        <dbReference type="Proteomes" id="UP000235371"/>
    </source>
</evidence>
<name>A0A2J6T9G6_9HELO</name>
<dbReference type="InParanoid" id="A0A2J6T9G6"/>
<dbReference type="GeneID" id="36594943"/>
<dbReference type="Proteomes" id="UP000235371">
    <property type="component" value="Unassembled WGS sequence"/>
</dbReference>
<protein>
    <submittedName>
        <fullName evidence="2">Uncharacterized protein</fullName>
    </submittedName>
</protein>
<feature type="region of interest" description="Disordered" evidence="1">
    <location>
        <begin position="93"/>
        <end position="122"/>
    </location>
</feature>
<keyword evidence="3" id="KW-1185">Reference proteome</keyword>
<gene>
    <name evidence="2" type="ORF">K444DRAFT_663713</name>
</gene>
<reference evidence="2 3" key="1">
    <citation type="submission" date="2016-04" db="EMBL/GenBank/DDBJ databases">
        <title>A degradative enzymes factory behind the ericoid mycorrhizal symbiosis.</title>
        <authorList>
            <consortium name="DOE Joint Genome Institute"/>
            <person name="Martino E."/>
            <person name="Morin E."/>
            <person name="Grelet G."/>
            <person name="Kuo A."/>
            <person name="Kohler A."/>
            <person name="Daghino S."/>
            <person name="Barry K."/>
            <person name="Choi C."/>
            <person name="Cichocki N."/>
            <person name="Clum A."/>
            <person name="Copeland A."/>
            <person name="Hainaut M."/>
            <person name="Haridas S."/>
            <person name="Labutti K."/>
            <person name="Lindquist E."/>
            <person name="Lipzen A."/>
            <person name="Khouja H.-R."/>
            <person name="Murat C."/>
            <person name="Ohm R."/>
            <person name="Olson A."/>
            <person name="Spatafora J."/>
            <person name="Veneault-Fourrey C."/>
            <person name="Henrissat B."/>
            <person name="Grigoriev I."/>
            <person name="Martin F."/>
            <person name="Perotto S."/>
        </authorList>
    </citation>
    <scope>NUCLEOTIDE SEQUENCE [LARGE SCALE GENOMIC DNA]</scope>
    <source>
        <strain evidence="2 3">E</strain>
    </source>
</reference>